<evidence type="ECO:0000256" key="7">
    <source>
        <dbReference type="ARBA" id="ARBA00023002"/>
    </source>
</evidence>
<evidence type="ECO:0000256" key="9">
    <source>
        <dbReference type="ARBA" id="ARBA00023157"/>
    </source>
</evidence>
<dbReference type="CDD" id="cd03017">
    <property type="entry name" value="PRX_BCP"/>
    <property type="match status" value="1"/>
</dbReference>
<dbReference type="InterPro" id="IPR036249">
    <property type="entry name" value="Thioredoxin-like_sf"/>
</dbReference>
<evidence type="ECO:0000256" key="5">
    <source>
        <dbReference type="ARBA" id="ARBA00022862"/>
    </source>
</evidence>
<dbReference type="Pfam" id="PF00578">
    <property type="entry name" value="AhpC-TSA"/>
    <property type="match status" value="1"/>
</dbReference>
<accession>A0A5K7S4E3</accession>
<feature type="domain" description="Thioredoxin" evidence="17">
    <location>
        <begin position="6"/>
        <end position="152"/>
    </location>
</feature>
<comment type="subunit">
    <text evidence="2">Monomer.</text>
</comment>
<evidence type="ECO:0000256" key="14">
    <source>
        <dbReference type="ARBA" id="ARBA00049091"/>
    </source>
</evidence>
<dbReference type="FunFam" id="3.40.30.10:FF:000122">
    <property type="entry name" value="Peroxiredoxin Q chloroplastic"/>
    <property type="match status" value="1"/>
</dbReference>
<evidence type="ECO:0000313" key="18">
    <source>
        <dbReference type="EMBL" id="BBE16350.1"/>
    </source>
</evidence>
<dbReference type="SUPFAM" id="SSF52833">
    <property type="entry name" value="Thioredoxin-like"/>
    <property type="match status" value="1"/>
</dbReference>
<dbReference type="InterPro" id="IPR024706">
    <property type="entry name" value="Peroxiredoxin_AhpC-typ"/>
</dbReference>
<keyword evidence="10" id="KW-0676">Redox-active center</keyword>
<evidence type="ECO:0000313" key="19">
    <source>
        <dbReference type="Proteomes" id="UP001193389"/>
    </source>
</evidence>
<dbReference type="PROSITE" id="PS51352">
    <property type="entry name" value="THIOREDOXIN_2"/>
    <property type="match status" value="1"/>
</dbReference>
<dbReference type="KEGG" id="anf:AQPE_0488"/>
<dbReference type="GO" id="GO:0009579">
    <property type="term" value="C:thylakoid"/>
    <property type="evidence" value="ECO:0007669"/>
    <property type="project" value="UniProtKB-SubCell"/>
</dbReference>
<evidence type="ECO:0000256" key="16">
    <source>
        <dbReference type="PIRSR" id="PIRSR000239-1"/>
    </source>
</evidence>
<evidence type="ECO:0000256" key="8">
    <source>
        <dbReference type="ARBA" id="ARBA00023078"/>
    </source>
</evidence>
<evidence type="ECO:0000256" key="1">
    <source>
        <dbReference type="ARBA" id="ARBA00003330"/>
    </source>
</evidence>
<keyword evidence="7" id="KW-0560">Oxidoreductase</keyword>
<dbReference type="PANTHER" id="PTHR42801">
    <property type="entry name" value="THIOREDOXIN-DEPENDENT PEROXIDE REDUCTASE"/>
    <property type="match status" value="1"/>
</dbReference>
<name>A0A5K7S4E3_9BACT</name>
<dbReference type="GO" id="GO:0008379">
    <property type="term" value="F:thioredoxin peroxidase activity"/>
    <property type="evidence" value="ECO:0007669"/>
    <property type="project" value="TreeGrafter"/>
</dbReference>
<dbReference type="InterPro" id="IPR050924">
    <property type="entry name" value="Peroxiredoxin_BCP/PrxQ"/>
</dbReference>
<gene>
    <name evidence="18" type="ORF">AQPE_0488</name>
</gene>
<comment type="subcellular location">
    <subcellularLocation>
        <location evidence="15">Thylakoid</location>
    </subcellularLocation>
</comment>
<dbReference type="RefSeq" id="WP_318349431.1">
    <property type="nucleotide sequence ID" value="NZ_AP018694.1"/>
</dbReference>
<reference evidence="18" key="1">
    <citation type="journal article" date="2020" name="Int. J. Syst. Evol. Microbiol.">
        <title>Aquipluma nitroreducens gen. nov. sp. nov., a novel facultatively anaerobic bacterium isolated from a freshwater lake.</title>
        <authorList>
            <person name="Watanabe M."/>
            <person name="Kojima H."/>
            <person name="Fukui M."/>
        </authorList>
    </citation>
    <scope>NUCLEOTIDE SEQUENCE</scope>
    <source>
        <strain evidence="18">MeG22</strain>
    </source>
</reference>
<evidence type="ECO:0000259" key="17">
    <source>
        <dbReference type="PROSITE" id="PS51352"/>
    </source>
</evidence>
<keyword evidence="19" id="KW-1185">Reference proteome</keyword>
<evidence type="ECO:0000256" key="11">
    <source>
        <dbReference type="ARBA" id="ARBA00032824"/>
    </source>
</evidence>
<dbReference type="Gene3D" id="3.40.30.10">
    <property type="entry name" value="Glutaredoxin"/>
    <property type="match status" value="1"/>
</dbReference>
<evidence type="ECO:0000256" key="15">
    <source>
        <dbReference type="ARBA" id="ARBA00060385"/>
    </source>
</evidence>
<dbReference type="GO" id="GO:0034599">
    <property type="term" value="P:cellular response to oxidative stress"/>
    <property type="evidence" value="ECO:0007669"/>
    <property type="project" value="TreeGrafter"/>
</dbReference>
<dbReference type="AlphaFoldDB" id="A0A5K7S4E3"/>
<keyword evidence="6" id="KW-0809">Transit peptide</keyword>
<evidence type="ECO:0000256" key="4">
    <source>
        <dbReference type="ARBA" id="ARBA00022559"/>
    </source>
</evidence>
<proteinExistence type="inferred from homology"/>
<dbReference type="EMBL" id="AP018694">
    <property type="protein sequence ID" value="BBE16350.1"/>
    <property type="molecule type" value="Genomic_DNA"/>
</dbReference>
<keyword evidence="5" id="KW-0049">Antioxidant</keyword>
<evidence type="ECO:0000256" key="12">
    <source>
        <dbReference type="ARBA" id="ARBA00038489"/>
    </source>
</evidence>
<dbReference type="Proteomes" id="UP001193389">
    <property type="component" value="Chromosome"/>
</dbReference>
<comment type="similarity">
    <text evidence="12">Belongs to the peroxiredoxin family. BCP/PrxQ subfamily.</text>
</comment>
<comment type="function">
    <text evidence="1">Thiol-specific peroxidase that catalyzes the reduction of hydrogen peroxide and organic hydroperoxides to water and alcohols, respectively. Plays a role in cell protection against oxidative stress by detoxifying peroxides and as sensor of hydrogen peroxide-mediated signaling events.</text>
</comment>
<feature type="active site" description="Cysteine sulfenic acid (-SOH) intermediate; for peroxidase activity" evidence="16">
    <location>
        <position position="48"/>
    </location>
</feature>
<organism evidence="18 19">
    <name type="scientific">Aquipluma nitroreducens</name>
    <dbReference type="NCBI Taxonomy" id="2010828"/>
    <lineage>
        <taxon>Bacteria</taxon>
        <taxon>Pseudomonadati</taxon>
        <taxon>Bacteroidota</taxon>
        <taxon>Bacteroidia</taxon>
        <taxon>Marinilabiliales</taxon>
        <taxon>Prolixibacteraceae</taxon>
        <taxon>Aquipluma</taxon>
    </lineage>
</organism>
<evidence type="ECO:0000256" key="10">
    <source>
        <dbReference type="ARBA" id="ARBA00023284"/>
    </source>
</evidence>
<keyword evidence="8" id="KW-0793">Thylakoid</keyword>
<keyword evidence="9" id="KW-1015">Disulfide bond</keyword>
<sequence>MAERKLQIGDQLPHFILNDENHQPVDISMFKGKYLIIYFYPKDDTPGCVKEACSFRDSFQDLVDVGAVVYGVSNDRPDTHAQFKAKYRLPFSLLSDNGGELRKLLGVPSDLFGLLPGRVTYVFDPEGRLIREFKSQLSPEKHVKEALKMILGKV</sequence>
<evidence type="ECO:0000256" key="13">
    <source>
        <dbReference type="ARBA" id="ARBA00042639"/>
    </source>
</evidence>
<dbReference type="EC" id="1.11.1.24" evidence="3"/>
<dbReference type="GO" id="GO:0005737">
    <property type="term" value="C:cytoplasm"/>
    <property type="evidence" value="ECO:0007669"/>
    <property type="project" value="TreeGrafter"/>
</dbReference>
<comment type="catalytic activity">
    <reaction evidence="14">
        <text>a hydroperoxide + [thioredoxin]-dithiol = an alcohol + [thioredoxin]-disulfide + H2O</text>
        <dbReference type="Rhea" id="RHEA:62620"/>
        <dbReference type="Rhea" id="RHEA-COMP:10698"/>
        <dbReference type="Rhea" id="RHEA-COMP:10700"/>
        <dbReference type="ChEBI" id="CHEBI:15377"/>
        <dbReference type="ChEBI" id="CHEBI:29950"/>
        <dbReference type="ChEBI" id="CHEBI:30879"/>
        <dbReference type="ChEBI" id="CHEBI:35924"/>
        <dbReference type="ChEBI" id="CHEBI:50058"/>
        <dbReference type="EC" id="1.11.1.24"/>
    </reaction>
</comment>
<protein>
    <recommendedName>
        <fullName evidence="3">thioredoxin-dependent peroxiredoxin</fullName>
        <ecNumber evidence="3">1.11.1.24</ecNumber>
    </recommendedName>
    <alternativeName>
        <fullName evidence="11">Thioredoxin peroxidase</fullName>
    </alternativeName>
    <alternativeName>
        <fullName evidence="13">Thioredoxin-dependent peroxiredoxin Bcp</fullName>
    </alternativeName>
</protein>
<dbReference type="InterPro" id="IPR013766">
    <property type="entry name" value="Thioredoxin_domain"/>
</dbReference>
<dbReference type="PIRSF" id="PIRSF000239">
    <property type="entry name" value="AHPC"/>
    <property type="match status" value="1"/>
</dbReference>
<dbReference type="GO" id="GO:0045454">
    <property type="term" value="P:cell redox homeostasis"/>
    <property type="evidence" value="ECO:0007669"/>
    <property type="project" value="TreeGrafter"/>
</dbReference>
<evidence type="ECO:0000256" key="2">
    <source>
        <dbReference type="ARBA" id="ARBA00011245"/>
    </source>
</evidence>
<dbReference type="InterPro" id="IPR000866">
    <property type="entry name" value="AhpC/TSA"/>
</dbReference>
<evidence type="ECO:0000256" key="6">
    <source>
        <dbReference type="ARBA" id="ARBA00022946"/>
    </source>
</evidence>
<dbReference type="PANTHER" id="PTHR42801:SF4">
    <property type="entry name" value="AHPC_TSA FAMILY PROTEIN"/>
    <property type="match status" value="1"/>
</dbReference>
<keyword evidence="4" id="KW-0575">Peroxidase</keyword>
<evidence type="ECO:0000256" key="3">
    <source>
        <dbReference type="ARBA" id="ARBA00013017"/>
    </source>
</evidence>